<protein>
    <recommendedName>
        <fullName evidence="1">C2H2-type domain-containing protein</fullName>
    </recommendedName>
</protein>
<evidence type="ECO:0000313" key="3">
    <source>
        <dbReference type="Proteomes" id="UP001328107"/>
    </source>
</evidence>
<dbReference type="PROSITE" id="PS00028">
    <property type="entry name" value="ZINC_FINGER_C2H2_1"/>
    <property type="match status" value="1"/>
</dbReference>
<keyword evidence="3" id="KW-1185">Reference proteome</keyword>
<proteinExistence type="predicted"/>
<organism evidence="2 3">
    <name type="scientific">Pristionchus mayeri</name>
    <dbReference type="NCBI Taxonomy" id="1317129"/>
    <lineage>
        <taxon>Eukaryota</taxon>
        <taxon>Metazoa</taxon>
        <taxon>Ecdysozoa</taxon>
        <taxon>Nematoda</taxon>
        <taxon>Chromadorea</taxon>
        <taxon>Rhabditida</taxon>
        <taxon>Rhabditina</taxon>
        <taxon>Diplogasteromorpha</taxon>
        <taxon>Diplogasteroidea</taxon>
        <taxon>Neodiplogasteridae</taxon>
        <taxon>Pristionchus</taxon>
    </lineage>
</organism>
<dbReference type="Proteomes" id="UP001328107">
    <property type="component" value="Unassembled WGS sequence"/>
</dbReference>
<evidence type="ECO:0000259" key="1">
    <source>
        <dbReference type="PROSITE" id="PS00028"/>
    </source>
</evidence>
<dbReference type="AlphaFoldDB" id="A0AAN5C4Q2"/>
<comment type="caution">
    <text evidence="2">The sequence shown here is derived from an EMBL/GenBank/DDBJ whole genome shotgun (WGS) entry which is preliminary data.</text>
</comment>
<dbReference type="EMBL" id="BTRK01000001">
    <property type="protein sequence ID" value="GMR30560.1"/>
    <property type="molecule type" value="Genomic_DNA"/>
</dbReference>
<feature type="domain" description="C2H2-type" evidence="1">
    <location>
        <begin position="337"/>
        <end position="358"/>
    </location>
</feature>
<reference evidence="3" key="1">
    <citation type="submission" date="2022-10" db="EMBL/GenBank/DDBJ databases">
        <title>Genome assembly of Pristionchus species.</title>
        <authorList>
            <person name="Yoshida K."/>
            <person name="Sommer R.J."/>
        </authorList>
    </citation>
    <scope>NUCLEOTIDE SEQUENCE [LARGE SCALE GENOMIC DNA]</scope>
    <source>
        <strain evidence="3">RS5460</strain>
    </source>
</reference>
<sequence>SPVSPMPAIAYPQPSEMNEPLEQAHGYFAEEEHSDASVIILHMSELLSSYVREDPPEKRAEWVAALAQVRNSIETVHAHEELRFITDFSHMLEDGLQCIAEKCARLEQAVKNAQPCELNCVYRRPADAAAAATYPKWNQHGPKMTSTMMSVRMPQKAQFVACDLCTTAVPRLRYANHLRHEHPEEFEKAAKFRCSYCETALFIKEAAFKAHLESCHVRLEHMNYVRRLPHSDQLTCRMCSVQCGTLRDLAEHADKEHPHCQILSCTGCSALFRHPDAVIAHWKEAREKYTNPRCVDGALGTLVTRTKLVGQMVAHVKATGNDKSFTYADCMTQNIRCMECGFVVDDFKKIYAHVHTKHKKEVQSSLMFGCLGCTIKYRCAQGLRDHLFRSEIEKVEECRNAGAVYWDETLISKDKRPSEASNEEMIKSEEITLGTGDWSLVMTPKKEEEEVEGREEKKKEGKWEAVMKDDLKMKIKRTPIVEESISVDSMDVDAGFNSMDDMPSLEHFK</sequence>
<evidence type="ECO:0000313" key="2">
    <source>
        <dbReference type="EMBL" id="GMR30560.1"/>
    </source>
</evidence>
<gene>
    <name evidence="2" type="ORF">PMAYCL1PPCAC_00755</name>
</gene>
<dbReference type="InterPro" id="IPR013087">
    <property type="entry name" value="Znf_C2H2_type"/>
</dbReference>
<name>A0AAN5C4Q2_9BILA</name>
<feature type="non-terminal residue" evidence="2">
    <location>
        <position position="1"/>
    </location>
</feature>
<dbReference type="SMART" id="SM00355">
    <property type="entry name" value="ZnF_C2H2"/>
    <property type="match status" value="4"/>
</dbReference>
<accession>A0AAN5C4Q2</accession>